<evidence type="ECO:0000259" key="3">
    <source>
        <dbReference type="PROSITE" id="PS50883"/>
    </source>
</evidence>
<evidence type="ECO:0000256" key="1">
    <source>
        <dbReference type="PROSITE-ProRule" id="PRU00169"/>
    </source>
</evidence>
<dbReference type="GO" id="GO:0000160">
    <property type="term" value="P:phosphorelay signal transduction system"/>
    <property type="evidence" value="ECO:0007669"/>
    <property type="project" value="InterPro"/>
</dbReference>
<name>A0A0H2ZH80_PSEAB</name>
<dbReference type="SUPFAM" id="SSF141868">
    <property type="entry name" value="EAL domain-like"/>
    <property type="match status" value="1"/>
</dbReference>
<evidence type="ECO:0000259" key="2">
    <source>
        <dbReference type="PROSITE" id="PS50110"/>
    </source>
</evidence>
<dbReference type="Pfam" id="PF00563">
    <property type="entry name" value="EAL"/>
    <property type="match status" value="1"/>
</dbReference>
<dbReference type="GO" id="GO:0071111">
    <property type="term" value="F:cyclic-guanylate-specific phosphodiesterase activity"/>
    <property type="evidence" value="ECO:0007669"/>
    <property type="project" value="InterPro"/>
</dbReference>
<gene>
    <name evidence="4" type="primary">pvrR</name>
    <name evidence="4" type="ordered locus">PA14_59790</name>
</gene>
<dbReference type="InterPro" id="IPR011006">
    <property type="entry name" value="CheY-like_superfamily"/>
</dbReference>
<keyword evidence="1" id="KW-0597">Phosphoprotein</keyword>
<feature type="domain" description="Response regulatory" evidence="2">
    <location>
        <begin position="7"/>
        <end position="127"/>
    </location>
</feature>
<dbReference type="RefSeq" id="WP_003141502.1">
    <property type="nucleotide sequence ID" value="NC_008463.1"/>
</dbReference>
<dbReference type="SUPFAM" id="SSF52172">
    <property type="entry name" value="CheY-like"/>
    <property type="match status" value="1"/>
</dbReference>
<evidence type="ECO:0000313" key="5">
    <source>
        <dbReference type="Proteomes" id="UP000000653"/>
    </source>
</evidence>
<dbReference type="InterPro" id="IPR050706">
    <property type="entry name" value="Cyclic-di-GMP_PDE-like"/>
</dbReference>
<dbReference type="InterPro" id="IPR035919">
    <property type="entry name" value="EAL_sf"/>
</dbReference>
<dbReference type="PROSITE" id="PS50110">
    <property type="entry name" value="RESPONSE_REGULATORY"/>
    <property type="match status" value="1"/>
</dbReference>
<dbReference type="Gene3D" id="3.40.50.2300">
    <property type="match status" value="1"/>
</dbReference>
<sequence>MSWKSYRVLVVEDQPFQREYLLNLFRERGVQYLVGAGDGAEALRCLKQDRFDLILSDLMMPGMDGIQMILQLPYLKHRPKLALMSSSSQRMMLSASRVAQSLGLSVIDLLPKPTLPKAIGQLLEHLERCLRQKLEPETDETPHGRTALLDALHNEQLVTWFQAKKSLHTGRIVGAEALIRWSHPQHGLLLPSCFMSDVDATGLHEALLWRVLEQTLNAQESWRRAGYEIPVSVNLPPHLLDNQELPDRLYEYVGARGACTSSLCFELTESSVTTLSSNYYAGACRLRMKGFGLAQDDFGQGYSSFYNLVTTPFTELKIDRSLVQGCVEDNGLNAAVISCIELGHRLNLDVVAEGVETCEELNLLRRLGCDRAQGFLISKAVSAREFERQLREDGPSLLV</sequence>
<dbReference type="InterPro" id="IPR001789">
    <property type="entry name" value="Sig_transdc_resp-reg_receiver"/>
</dbReference>
<dbReference type="HOGENOM" id="CLU_000445_70_2_6"/>
<reference evidence="4 5" key="1">
    <citation type="journal article" date="2006" name="Genome Biol.">
        <title>Genomic analysis reveals that Pseudomonas aeruginosa virulence is combinatorial.</title>
        <authorList>
            <person name="Lee D.G."/>
            <person name="Urbach J.M."/>
            <person name="Wu G."/>
            <person name="Liberati N.T."/>
            <person name="Feinbaum R.L."/>
            <person name="Miyata S."/>
            <person name="Diggins L.T."/>
            <person name="He J."/>
            <person name="Saucier M."/>
            <person name="Deziel E."/>
            <person name="Friedman L."/>
            <person name="Li L."/>
            <person name="Grills G."/>
            <person name="Montgomery K."/>
            <person name="Kucherlapati R."/>
            <person name="Rahme L.G."/>
            <person name="Ausubel F.M."/>
        </authorList>
    </citation>
    <scope>NUCLEOTIDE SEQUENCE [LARGE SCALE GENOMIC DNA]</scope>
    <source>
        <strain evidence="4 5">UCBPP-PA14</strain>
    </source>
</reference>
<feature type="modified residue" description="4-aspartylphosphate" evidence="1">
    <location>
        <position position="57"/>
    </location>
</feature>
<evidence type="ECO:0000313" key="4">
    <source>
        <dbReference type="EMBL" id="ABJ13888.1"/>
    </source>
</evidence>
<dbReference type="Pfam" id="PF00072">
    <property type="entry name" value="Response_reg"/>
    <property type="match status" value="1"/>
</dbReference>
<dbReference type="AlphaFoldDB" id="A0A0H2ZH80"/>
<dbReference type="EMBL" id="CP000438">
    <property type="protein sequence ID" value="ABJ13888.1"/>
    <property type="molecule type" value="Genomic_DNA"/>
</dbReference>
<dbReference type="Gene3D" id="3.20.20.450">
    <property type="entry name" value="EAL domain"/>
    <property type="match status" value="1"/>
</dbReference>
<dbReference type="CDD" id="cd01948">
    <property type="entry name" value="EAL"/>
    <property type="match status" value="1"/>
</dbReference>
<dbReference type="KEGG" id="pau:PA14_59790"/>
<dbReference type="CDD" id="cd00156">
    <property type="entry name" value="REC"/>
    <property type="match status" value="1"/>
</dbReference>
<dbReference type="SMART" id="SM00052">
    <property type="entry name" value="EAL"/>
    <property type="match status" value="1"/>
</dbReference>
<dbReference type="BioCyc" id="PAER208963:G1G74-5045-MONOMER"/>
<dbReference type="InterPro" id="IPR001633">
    <property type="entry name" value="EAL_dom"/>
</dbReference>
<organism evidence="4 5">
    <name type="scientific">Pseudomonas aeruginosa (strain UCBPP-PA14)</name>
    <dbReference type="NCBI Taxonomy" id="208963"/>
    <lineage>
        <taxon>Bacteria</taxon>
        <taxon>Pseudomonadati</taxon>
        <taxon>Pseudomonadota</taxon>
        <taxon>Gammaproteobacteria</taxon>
        <taxon>Pseudomonadales</taxon>
        <taxon>Pseudomonadaceae</taxon>
        <taxon>Pseudomonas</taxon>
    </lineage>
</organism>
<protein>
    <submittedName>
        <fullName evidence="4">Two component response regulator</fullName>
    </submittedName>
</protein>
<proteinExistence type="predicted"/>
<dbReference type="Proteomes" id="UP000000653">
    <property type="component" value="Chromosome"/>
</dbReference>
<dbReference type="PANTHER" id="PTHR33121:SF70">
    <property type="entry name" value="SIGNALING PROTEIN YKOW"/>
    <property type="match status" value="1"/>
</dbReference>
<dbReference type="PROSITE" id="PS50883">
    <property type="entry name" value="EAL"/>
    <property type="match status" value="1"/>
</dbReference>
<dbReference type="SMART" id="SM00448">
    <property type="entry name" value="REC"/>
    <property type="match status" value="1"/>
</dbReference>
<feature type="domain" description="EAL" evidence="3">
    <location>
        <begin position="141"/>
        <end position="394"/>
    </location>
</feature>
<accession>A0A0H2ZH80</accession>
<dbReference type="PANTHER" id="PTHR33121">
    <property type="entry name" value="CYCLIC DI-GMP PHOSPHODIESTERASE PDEF"/>
    <property type="match status" value="1"/>
</dbReference>